<gene>
    <name evidence="3" type="ORF">WOLCODRAFT_156216</name>
</gene>
<dbReference type="EMBL" id="KB467854">
    <property type="protein sequence ID" value="PCH35519.1"/>
    <property type="molecule type" value="Genomic_DNA"/>
</dbReference>
<keyword evidence="4" id="KW-1185">Reference proteome</keyword>
<name>A0A2H3J9V4_WOLCO</name>
<dbReference type="Proteomes" id="UP000218811">
    <property type="component" value="Unassembled WGS sequence"/>
</dbReference>
<dbReference type="AlphaFoldDB" id="A0A2H3J9V4"/>
<feature type="compositionally biased region" description="Low complexity" evidence="1">
    <location>
        <begin position="109"/>
        <end position="130"/>
    </location>
</feature>
<dbReference type="PROSITE" id="PS51257">
    <property type="entry name" value="PROKAR_LIPOPROTEIN"/>
    <property type="match status" value="1"/>
</dbReference>
<accession>A0A2H3J9V4</accession>
<feature type="region of interest" description="Disordered" evidence="1">
    <location>
        <begin position="62"/>
        <end position="82"/>
    </location>
</feature>
<feature type="chain" id="PRO_5013937713" description="Glycoside hydrolase family 16 protein" evidence="2">
    <location>
        <begin position="25"/>
        <end position="130"/>
    </location>
</feature>
<feature type="region of interest" description="Disordered" evidence="1">
    <location>
        <begin position="108"/>
        <end position="130"/>
    </location>
</feature>
<proteinExistence type="predicted"/>
<reference evidence="3 4" key="1">
    <citation type="journal article" date="2012" name="Science">
        <title>The Paleozoic origin of enzymatic lignin decomposition reconstructed from 31 fungal genomes.</title>
        <authorList>
            <person name="Floudas D."/>
            <person name="Binder M."/>
            <person name="Riley R."/>
            <person name="Barry K."/>
            <person name="Blanchette R.A."/>
            <person name="Henrissat B."/>
            <person name="Martinez A.T."/>
            <person name="Otillar R."/>
            <person name="Spatafora J.W."/>
            <person name="Yadav J.S."/>
            <person name="Aerts A."/>
            <person name="Benoit I."/>
            <person name="Boyd A."/>
            <person name="Carlson A."/>
            <person name="Copeland A."/>
            <person name="Coutinho P.M."/>
            <person name="de Vries R.P."/>
            <person name="Ferreira P."/>
            <person name="Findley K."/>
            <person name="Foster B."/>
            <person name="Gaskell J."/>
            <person name="Glotzer D."/>
            <person name="Gorecki P."/>
            <person name="Heitman J."/>
            <person name="Hesse C."/>
            <person name="Hori C."/>
            <person name="Igarashi K."/>
            <person name="Jurgens J.A."/>
            <person name="Kallen N."/>
            <person name="Kersten P."/>
            <person name="Kohler A."/>
            <person name="Kuees U."/>
            <person name="Kumar T.K.A."/>
            <person name="Kuo A."/>
            <person name="LaButti K."/>
            <person name="Larrondo L.F."/>
            <person name="Lindquist E."/>
            <person name="Ling A."/>
            <person name="Lombard V."/>
            <person name="Lucas S."/>
            <person name="Lundell T."/>
            <person name="Martin R."/>
            <person name="McLaughlin D.J."/>
            <person name="Morgenstern I."/>
            <person name="Morin E."/>
            <person name="Murat C."/>
            <person name="Nagy L.G."/>
            <person name="Nolan M."/>
            <person name="Ohm R.A."/>
            <person name="Patyshakuliyeva A."/>
            <person name="Rokas A."/>
            <person name="Ruiz-Duenas F.J."/>
            <person name="Sabat G."/>
            <person name="Salamov A."/>
            <person name="Samejima M."/>
            <person name="Schmutz J."/>
            <person name="Slot J.C."/>
            <person name="St John F."/>
            <person name="Stenlid J."/>
            <person name="Sun H."/>
            <person name="Sun S."/>
            <person name="Syed K."/>
            <person name="Tsang A."/>
            <person name="Wiebenga A."/>
            <person name="Young D."/>
            <person name="Pisabarro A."/>
            <person name="Eastwood D.C."/>
            <person name="Martin F."/>
            <person name="Cullen D."/>
            <person name="Grigoriev I.V."/>
            <person name="Hibbett D.S."/>
        </authorList>
    </citation>
    <scope>NUCLEOTIDE SEQUENCE [LARGE SCALE GENOMIC DNA]</scope>
    <source>
        <strain evidence="3 4">MD-104</strain>
    </source>
</reference>
<sequence length="130" mass="13339">MFSKSSAASLVAVVIVACLVGVQGAAVNFSVHDPWSTIPRISPFSTHSPFSTLAPFTTTAANATATGTGNGTDPTPIKRAFSTHSPFSVNDPWSTIPRISPFSARAPFTTQSANATATPTTNGTVPTTAD</sequence>
<evidence type="ECO:0000313" key="3">
    <source>
        <dbReference type="EMBL" id="PCH35519.1"/>
    </source>
</evidence>
<evidence type="ECO:0000256" key="2">
    <source>
        <dbReference type="SAM" id="SignalP"/>
    </source>
</evidence>
<protein>
    <recommendedName>
        <fullName evidence="5">Glycoside hydrolase family 16 protein</fullName>
    </recommendedName>
</protein>
<evidence type="ECO:0008006" key="5">
    <source>
        <dbReference type="Google" id="ProtNLM"/>
    </source>
</evidence>
<organism evidence="3 4">
    <name type="scientific">Wolfiporia cocos (strain MD-104)</name>
    <name type="common">Brown rot fungus</name>
    <dbReference type="NCBI Taxonomy" id="742152"/>
    <lineage>
        <taxon>Eukaryota</taxon>
        <taxon>Fungi</taxon>
        <taxon>Dikarya</taxon>
        <taxon>Basidiomycota</taxon>
        <taxon>Agaricomycotina</taxon>
        <taxon>Agaricomycetes</taxon>
        <taxon>Polyporales</taxon>
        <taxon>Phaeolaceae</taxon>
        <taxon>Wolfiporia</taxon>
    </lineage>
</organism>
<evidence type="ECO:0000313" key="4">
    <source>
        <dbReference type="Proteomes" id="UP000218811"/>
    </source>
</evidence>
<feature type="signal peptide" evidence="2">
    <location>
        <begin position="1"/>
        <end position="24"/>
    </location>
</feature>
<evidence type="ECO:0000256" key="1">
    <source>
        <dbReference type="SAM" id="MobiDB-lite"/>
    </source>
</evidence>
<keyword evidence="2" id="KW-0732">Signal</keyword>